<evidence type="ECO:0000256" key="2">
    <source>
        <dbReference type="SAM" id="MobiDB-lite"/>
    </source>
</evidence>
<keyword evidence="1" id="KW-0175">Coiled coil</keyword>
<feature type="region of interest" description="Disordered" evidence="2">
    <location>
        <begin position="1"/>
        <end position="47"/>
    </location>
</feature>
<feature type="region of interest" description="Disordered" evidence="2">
    <location>
        <begin position="122"/>
        <end position="151"/>
    </location>
</feature>
<proteinExistence type="predicted"/>
<dbReference type="KEGG" id="cgk:CGERO_03835"/>
<accession>A0A3G6J4W5</accession>
<gene>
    <name evidence="3" type="ORF">CGERO_03835</name>
</gene>
<dbReference type="EMBL" id="CP033897">
    <property type="protein sequence ID" value="AZA11084.1"/>
    <property type="molecule type" value="Genomic_DNA"/>
</dbReference>
<dbReference type="RefSeq" id="WP_245998880.1">
    <property type="nucleotide sequence ID" value="NZ_CP033897.1"/>
</dbReference>
<organism evidence="3 4">
    <name type="scientific">Corynebacterium gerontici</name>
    <dbReference type="NCBI Taxonomy" id="2079234"/>
    <lineage>
        <taxon>Bacteria</taxon>
        <taxon>Bacillati</taxon>
        <taxon>Actinomycetota</taxon>
        <taxon>Actinomycetes</taxon>
        <taxon>Mycobacteriales</taxon>
        <taxon>Corynebacteriaceae</taxon>
        <taxon>Corynebacterium</taxon>
    </lineage>
</organism>
<reference evidence="3 4" key="1">
    <citation type="submission" date="2018-11" db="EMBL/GenBank/DDBJ databases">
        <authorList>
            <person name="Kleinhagauer T."/>
            <person name="Glaeser S.P."/>
            <person name="Spergser J."/>
            <person name="Ruckert C."/>
            <person name="Kaempfer P."/>
            <person name="Busse H.-J."/>
        </authorList>
    </citation>
    <scope>NUCLEOTIDE SEQUENCE [LARGE SCALE GENOMIC DNA]</scope>
    <source>
        <strain evidence="3 4">W8</strain>
    </source>
</reference>
<dbReference type="AlphaFoldDB" id="A0A3G6J4W5"/>
<keyword evidence="4" id="KW-1185">Reference proteome</keyword>
<sequence length="151" mass="16677">MSDEVQAEAINEQAPVDGAQLEADAEAQPEPEANQQEQTERDSFDRSYVEKLRKESAGYRERAKEAEAKAEDLQTKLFRALVSMDGRLADPEDLPFEEAYLDDAEALQEAIGSLLERKPGLRSRKVSGDIGQGARGDSKPPMGLIDLIRAM</sequence>
<protein>
    <submittedName>
        <fullName evidence="3">Uncharacterized protein</fullName>
    </submittedName>
</protein>
<dbReference type="Proteomes" id="UP000271587">
    <property type="component" value="Chromosome"/>
</dbReference>
<feature type="coiled-coil region" evidence="1">
    <location>
        <begin position="49"/>
        <end position="76"/>
    </location>
</feature>
<evidence type="ECO:0000256" key="1">
    <source>
        <dbReference type="SAM" id="Coils"/>
    </source>
</evidence>
<name>A0A3G6J4W5_9CORY</name>
<evidence type="ECO:0000313" key="3">
    <source>
        <dbReference type="EMBL" id="AZA11084.1"/>
    </source>
</evidence>
<feature type="compositionally biased region" description="Basic and acidic residues" evidence="2">
    <location>
        <begin position="38"/>
        <end position="47"/>
    </location>
</feature>
<evidence type="ECO:0000313" key="4">
    <source>
        <dbReference type="Proteomes" id="UP000271587"/>
    </source>
</evidence>